<dbReference type="EMBL" id="WURB01000073">
    <property type="protein sequence ID" value="MXQ14922.1"/>
    <property type="molecule type" value="Genomic_DNA"/>
</dbReference>
<dbReference type="RefSeq" id="WP_160888621.1">
    <property type="nucleotide sequence ID" value="NZ_WURB01000073.1"/>
</dbReference>
<sequence>MANLDFAHRHEVQRIESGKADPALRRQIVAGLTERHYKRRQPYIMLIAELQKHTSSATPYELEMAS</sequence>
<reference evidence="1 2" key="2">
    <citation type="submission" date="2020-01" db="EMBL/GenBank/DDBJ databases">
        <title>Microvirga sp. nov., an arsenate reduction bacterium isolated from Tibet hotspring sediments.</title>
        <authorList>
            <person name="Xian W.-D."/>
            <person name="Li W.-J."/>
        </authorList>
    </citation>
    <scope>NUCLEOTIDE SEQUENCE [LARGE SCALE GENOMIC DNA]</scope>
    <source>
        <strain evidence="1 2">KCTC 23863</strain>
    </source>
</reference>
<accession>A0A7X3MXA1</accession>
<proteinExistence type="predicted"/>
<reference evidence="1 2" key="1">
    <citation type="submission" date="2019-12" db="EMBL/GenBank/DDBJ databases">
        <authorList>
            <person name="Yuan C.-G."/>
        </authorList>
    </citation>
    <scope>NUCLEOTIDE SEQUENCE [LARGE SCALE GENOMIC DNA]</scope>
    <source>
        <strain evidence="1 2">KCTC 23863</strain>
    </source>
</reference>
<keyword evidence="2" id="KW-1185">Reference proteome</keyword>
<comment type="caution">
    <text evidence="1">The sequence shown here is derived from an EMBL/GenBank/DDBJ whole genome shotgun (WGS) entry which is preliminary data.</text>
</comment>
<dbReference type="AlphaFoldDB" id="A0A7X3MXA1"/>
<organism evidence="1 2">
    <name type="scientific">Microvirga makkahensis</name>
    <dbReference type="NCBI Taxonomy" id="1128670"/>
    <lineage>
        <taxon>Bacteria</taxon>
        <taxon>Pseudomonadati</taxon>
        <taxon>Pseudomonadota</taxon>
        <taxon>Alphaproteobacteria</taxon>
        <taxon>Hyphomicrobiales</taxon>
        <taxon>Methylobacteriaceae</taxon>
        <taxon>Microvirga</taxon>
    </lineage>
</organism>
<name>A0A7X3MXA1_9HYPH</name>
<evidence type="ECO:0000313" key="1">
    <source>
        <dbReference type="EMBL" id="MXQ14922.1"/>
    </source>
</evidence>
<dbReference type="OrthoDB" id="8020192at2"/>
<gene>
    <name evidence="1" type="ORF">GR328_26515</name>
</gene>
<evidence type="ECO:0000313" key="2">
    <source>
        <dbReference type="Proteomes" id="UP000436483"/>
    </source>
</evidence>
<dbReference type="Proteomes" id="UP000436483">
    <property type="component" value="Unassembled WGS sequence"/>
</dbReference>
<protein>
    <submittedName>
        <fullName evidence="1">Uncharacterized protein</fullName>
    </submittedName>
</protein>